<geneLocation type="plasmid" evidence="1 3">
    <name>NT26_p1</name>
</geneLocation>
<dbReference type="KEGG" id="rht:NT26_p10362"/>
<dbReference type="EMBL" id="FO082821">
    <property type="protein sequence ID" value="CCF22381.1"/>
    <property type="molecule type" value="Genomic_DNA"/>
</dbReference>
<keyword evidence="1" id="KW-0614">Plasmid</keyword>
<dbReference type="EMBL" id="FO082821">
    <property type="protein sequence ID" value="CCF22158.1"/>
    <property type="molecule type" value="Genomic_DNA"/>
</dbReference>
<dbReference type="Proteomes" id="UP000010792">
    <property type="component" value="Plasmid NT26_p1"/>
</dbReference>
<reference evidence="1" key="1">
    <citation type="submission" date="2011-12" db="EMBL/GenBank/DDBJ databases">
        <authorList>
            <person name="Genoscope - CEA"/>
        </authorList>
    </citation>
    <scope>NUCLEOTIDE SEQUENCE</scope>
    <source>
        <strain evidence="1">NT-26</strain>
        <plasmid evidence="1">NT26_p1</plasmid>
    </source>
</reference>
<name>L0NM59_9HYPH</name>
<evidence type="ECO:0000313" key="2">
    <source>
        <dbReference type="EMBL" id="CCF22381.1"/>
    </source>
</evidence>
<keyword evidence="3" id="KW-1185">Reference proteome</keyword>
<evidence type="ECO:0000313" key="1">
    <source>
        <dbReference type="EMBL" id="CCF22158.1"/>
    </source>
</evidence>
<accession>L0NM59</accession>
<reference evidence="1 3" key="2">
    <citation type="journal article" date="2013" name="Genome Biol. Evol.">
        <title>Life in an arsenic-containing gold mine: genome and physiology of the autotrophic arsenite-oxidizing bacterium rhizobium sp. NT-26.</title>
        <authorList>
            <person name="Andres J."/>
            <person name="Arsene-Ploetze F."/>
            <person name="Barbe V."/>
            <person name="Brochier-Armanet C."/>
            <person name="Cleiss-Arnold J."/>
            <person name="Coppee J.Y."/>
            <person name="Dillies M.A."/>
            <person name="Geist"/>
            <person name="L"/>
            <person name="Joublin A."/>
            <person name="Koechler S."/>
            <person name="Lassalle F."/>
            <person name="Marchal M."/>
            <person name="Medigue C."/>
            <person name="Muller D."/>
            <person name="Nesme X."/>
            <person name="Plewniak F."/>
            <person name="Proux C."/>
            <person name="Ramirez-Bahena M.H."/>
            <person name="Schenowitz C."/>
            <person name="Sismeiro O."/>
            <person name="Vallenet D."/>
            <person name="Santini J.M."/>
            <person name="Bertin P.N."/>
        </authorList>
    </citation>
    <scope>NUCLEOTIDE SEQUENCE [LARGE SCALE GENOMIC DNA]</scope>
    <source>
        <strain evidence="1 3">NT-26</strain>
        <plasmid evidence="1 3">NT26_p1</plasmid>
    </source>
</reference>
<dbReference type="AlphaFoldDB" id="L0NM59"/>
<proteinExistence type="predicted"/>
<organism evidence="1 3">
    <name type="scientific">Pseudorhizobium banfieldiae</name>
    <dbReference type="NCBI Taxonomy" id="1125847"/>
    <lineage>
        <taxon>Bacteria</taxon>
        <taxon>Pseudomonadati</taxon>
        <taxon>Pseudomonadota</taxon>
        <taxon>Alphaproteobacteria</taxon>
        <taxon>Hyphomicrobiales</taxon>
        <taxon>Rhizobiaceae</taxon>
        <taxon>Rhizobium/Agrobacterium group</taxon>
        <taxon>Pseudorhizobium</taxon>
    </lineage>
</organism>
<dbReference type="KEGG" id="rht:NT26_p10133"/>
<gene>
    <name evidence="1" type="ORF">NT26_p10133</name>
    <name evidence="2" type="ORF">NT26_p10362</name>
</gene>
<evidence type="ECO:0000313" key="3">
    <source>
        <dbReference type="Proteomes" id="UP000010792"/>
    </source>
</evidence>
<protein>
    <submittedName>
        <fullName evidence="1">Uncharacterized protein</fullName>
    </submittedName>
</protein>
<sequence length="59" mass="6672">MLAIFTAKLTKSIYKKKNLTIGDSIHEPAKMAANIKADKPSRRAFRVPLNRKRSTLSED</sequence>